<dbReference type="CDD" id="cd00038">
    <property type="entry name" value="CAP_ED"/>
    <property type="match status" value="1"/>
</dbReference>
<dbReference type="AlphaFoldDB" id="A0A368ZEA3"/>
<protein>
    <submittedName>
        <fullName evidence="2">CRP-like cAMP-binding protein</fullName>
    </submittedName>
</protein>
<dbReference type="Gene3D" id="2.60.120.10">
    <property type="entry name" value="Jelly Rolls"/>
    <property type="match status" value="1"/>
</dbReference>
<dbReference type="InterPro" id="IPR014710">
    <property type="entry name" value="RmlC-like_jellyroll"/>
</dbReference>
<dbReference type="InterPro" id="IPR018490">
    <property type="entry name" value="cNMP-bd_dom_sf"/>
</dbReference>
<gene>
    <name evidence="2" type="ORF">DFQ08_103410</name>
</gene>
<dbReference type="EMBL" id="QPJO01000003">
    <property type="protein sequence ID" value="RCW91580.1"/>
    <property type="molecule type" value="Genomic_DNA"/>
</dbReference>
<name>A0A368ZEA3_9FLAO</name>
<evidence type="ECO:0000259" key="1">
    <source>
        <dbReference type="Pfam" id="PF00027"/>
    </source>
</evidence>
<keyword evidence="3" id="KW-1185">Reference proteome</keyword>
<dbReference type="RefSeq" id="WP_114310081.1">
    <property type="nucleotide sequence ID" value="NZ_QPJO01000003.1"/>
</dbReference>
<evidence type="ECO:0000313" key="2">
    <source>
        <dbReference type="EMBL" id="RCW91580.1"/>
    </source>
</evidence>
<dbReference type="Proteomes" id="UP000253436">
    <property type="component" value="Unassembled WGS sequence"/>
</dbReference>
<accession>A0A368ZEA3</accession>
<reference evidence="2 3" key="1">
    <citation type="submission" date="2018-07" db="EMBL/GenBank/DDBJ databases">
        <title>Genomic Encyclopedia of Type Strains, Phase III (KMG-III): the genomes of soil and plant-associated and newly described type strains.</title>
        <authorList>
            <person name="Whitman W."/>
        </authorList>
    </citation>
    <scope>NUCLEOTIDE SEQUENCE [LARGE SCALE GENOMIC DNA]</scope>
    <source>
        <strain evidence="2 3">CECT 7958</strain>
    </source>
</reference>
<proteinExistence type="predicted"/>
<dbReference type="Pfam" id="PF00027">
    <property type="entry name" value="cNMP_binding"/>
    <property type="match status" value="1"/>
</dbReference>
<feature type="domain" description="Cyclic nucleotide-binding" evidence="1">
    <location>
        <begin position="32"/>
        <end position="111"/>
    </location>
</feature>
<organism evidence="2 3">
    <name type="scientific">Winogradskyella arenosi</name>
    <dbReference type="NCBI Taxonomy" id="533325"/>
    <lineage>
        <taxon>Bacteria</taxon>
        <taxon>Pseudomonadati</taxon>
        <taxon>Bacteroidota</taxon>
        <taxon>Flavobacteriia</taxon>
        <taxon>Flavobacteriales</taxon>
        <taxon>Flavobacteriaceae</taxon>
        <taxon>Winogradskyella</taxon>
    </lineage>
</organism>
<dbReference type="OrthoDB" id="1092431at2"/>
<sequence length="194" mass="22664">MQHHHSIIQEIFKGVSLSNDELDAIAPLFEKETYKKGAIIFKANDTVNDQYYIYEGCLRTYHIDDAGKEHTVQFGIKDWWITDFIGYFSNCKAIMTLEVIEDAIVYKISNKNKDYLYTNFPQIQNFIVKKLEGAYAAFQKRIILSLSQSAKARYLIFLDTHSDLEKKLKNYHIASYLGITTESLSRIRKELYNH</sequence>
<dbReference type="InterPro" id="IPR000595">
    <property type="entry name" value="cNMP-bd_dom"/>
</dbReference>
<evidence type="ECO:0000313" key="3">
    <source>
        <dbReference type="Proteomes" id="UP000253436"/>
    </source>
</evidence>
<comment type="caution">
    <text evidence="2">The sequence shown here is derived from an EMBL/GenBank/DDBJ whole genome shotgun (WGS) entry which is preliminary data.</text>
</comment>
<dbReference type="SUPFAM" id="SSF51206">
    <property type="entry name" value="cAMP-binding domain-like"/>
    <property type="match status" value="1"/>
</dbReference>